<dbReference type="eggNOG" id="COG2135">
    <property type="taxonomic scope" value="Bacteria"/>
</dbReference>
<evidence type="ECO:0000256" key="8">
    <source>
        <dbReference type="RuleBase" id="RU364100"/>
    </source>
</evidence>
<dbReference type="GO" id="GO:0106300">
    <property type="term" value="P:protein-DNA covalent cross-linking repair"/>
    <property type="evidence" value="ECO:0007669"/>
    <property type="project" value="InterPro"/>
</dbReference>
<keyword evidence="11" id="KW-1185">Reference proteome</keyword>
<evidence type="ECO:0000256" key="1">
    <source>
        <dbReference type="ARBA" id="ARBA00008136"/>
    </source>
</evidence>
<dbReference type="Pfam" id="PF02586">
    <property type="entry name" value="SRAP"/>
    <property type="match status" value="1"/>
</dbReference>
<reference evidence="10 11" key="1">
    <citation type="submission" date="2011-09" db="EMBL/GenBank/DDBJ databases">
        <title>Complete sequence of chromosome of Thioflavicoccus mobilis 8321.</title>
        <authorList>
            <consortium name="US DOE Joint Genome Institute"/>
            <person name="Lucas S."/>
            <person name="Han J."/>
            <person name="Lapidus A."/>
            <person name="Cheng J.-F."/>
            <person name="Goodwin L."/>
            <person name="Pitluck S."/>
            <person name="Peters L."/>
            <person name="Ovchinnikova G."/>
            <person name="Lu M."/>
            <person name="Detter J.C."/>
            <person name="Han C."/>
            <person name="Tapia R."/>
            <person name="Land M."/>
            <person name="Hauser L."/>
            <person name="Kyrpides N."/>
            <person name="Ivanova N."/>
            <person name="Pagani I."/>
            <person name="Vogl K."/>
            <person name="Liu Z."/>
            <person name="Imhoff J."/>
            <person name="Thiel V."/>
            <person name="Frigaard N.-U."/>
            <person name="Bryant D."/>
            <person name="Woyke T."/>
        </authorList>
    </citation>
    <scope>NUCLEOTIDE SEQUENCE [LARGE SCALE GENOMIC DNA]</scope>
    <source>
        <strain evidence="10 11">8321</strain>
    </source>
</reference>
<keyword evidence="4 8" id="KW-0378">Hydrolase</keyword>
<dbReference type="AlphaFoldDB" id="L0H0D8"/>
<dbReference type="GO" id="GO:0003697">
    <property type="term" value="F:single-stranded DNA binding"/>
    <property type="evidence" value="ECO:0007669"/>
    <property type="project" value="InterPro"/>
</dbReference>
<dbReference type="PANTHER" id="PTHR13604:SF0">
    <property type="entry name" value="ABASIC SITE PROCESSING PROTEIN HMCES"/>
    <property type="match status" value="1"/>
</dbReference>
<evidence type="ECO:0000256" key="5">
    <source>
        <dbReference type="ARBA" id="ARBA00023124"/>
    </source>
</evidence>
<evidence type="ECO:0000256" key="6">
    <source>
        <dbReference type="ARBA" id="ARBA00023125"/>
    </source>
</evidence>
<feature type="region of interest" description="Disordered" evidence="9">
    <location>
        <begin position="202"/>
        <end position="228"/>
    </location>
</feature>
<dbReference type="GO" id="GO:0016829">
    <property type="term" value="F:lyase activity"/>
    <property type="evidence" value="ECO:0007669"/>
    <property type="project" value="UniProtKB-KW"/>
</dbReference>
<sequence>MCGRYSLGVSPEDLQDFFDLDRIPDSVPRYNIAPSTPVVAIRAIAGLRRADPLRWGLIPHWAKEARSGYSMINARAETVAIKPAFRDAFRRRRCLIPADGFYEWQARPGSRVKQPYFISRADGAPLAMAGLWERWRDPSGDVIESCAVIVTSANPLLRPIHDRMPVLLDPEQFEAWLDPSNGDTESLQGLLRPYPAEYLKAEPVSRSVNDPRHDDAALRDPQSDSESE</sequence>
<dbReference type="EC" id="3.4.-.-" evidence="8"/>
<dbReference type="OrthoDB" id="6192129at2"/>
<dbReference type="InterPro" id="IPR036590">
    <property type="entry name" value="SRAP-like"/>
</dbReference>
<keyword evidence="3" id="KW-0227">DNA damage</keyword>
<dbReference type="InterPro" id="IPR003738">
    <property type="entry name" value="SRAP"/>
</dbReference>
<protein>
    <recommendedName>
        <fullName evidence="8">Abasic site processing protein</fullName>
        <ecNumber evidence="8">3.4.-.-</ecNumber>
    </recommendedName>
</protein>
<dbReference type="STRING" id="765912.Thimo_2358"/>
<evidence type="ECO:0000313" key="11">
    <source>
        <dbReference type="Proteomes" id="UP000010816"/>
    </source>
</evidence>
<name>L0H0D8_9GAMM</name>
<keyword evidence="2 8" id="KW-0645">Protease</keyword>
<evidence type="ECO:0000256" key="3">
    <source>
        <dbReference type="ARBA" id="ARBA00022763"/>
    </source>
</evidence>
<organism evidence="10 11">
    <name type="scientific">Thioflavicoccus mobilis 8321</name>
    <dbReference type="NCBI Taxonomy" id="765912"/>
    <lineage>
        <taxon>Bacteria</taxon>
        <taxon>Pseudomonadati</taxon>
        <taxon>Pseudomonadota</taxon>
        <taxon>Gammaproteobacteria</taxon>
        <taxon>Chromatiales</taxon>
        <taxon>Chromatiaceae</taxon>
        <taxon>Thioflavicoccus</taxon>
    </lineage>
</organism>
<comment type="similarity">
    <text evidence="1 8">Belongs to the SOS response-associated peptidase family.</text>
</comment>
<proteinExistence type="inferred from homology"/>
<evidence type="ECO:0000256" key="7">
    <source>
        <dbReference type="ARBA" id="ARBA00023239"/>
    </source>
</evidence>
<evidence type="ECO:0000313" key="10">
    <source>
        <dbReference type="EMBL" id="AGA91095.1"/>
    </source>
</evidence>
<gene>
    <name evidence="10" type="ORF">Thimo_2358</name>
</gene>
<dbReference type="GO" id="GO:0006508">
    <property type="term" value="P:proteolysis"/>
    <property type="evidence" value="ECO:0007669"/>
    <property type="project" value="UniProtKB-KW"/>
</dbReference>
<keyword evidence="6" id="KW-0238">DNA-binding</keyword>
<dbReference type="SUPFAM" id="SSF143081">
    <property type="entry name" value="BB1717-like"/>
    <property type="match status" value="1"/>
</dbReference>
<accession>L0H0D8</accession>
<dbReference type="HOGENOM" id="CLU_035990_6_2_6"/>
<dbReference type="Gene3D" id="3.90.1680.10">
    <property type="entry name" value="SOS response associated peptidase-like"/>
    <property type="match status" value="1"/>
</dbReference>
<dbReference type="GO" id="GO:0008233">
    <property type="term" value="F:peptidase activity"/>
    <property type="evidence" value="ECO:0007669"/>
    <property type="project" value="UniProtKB-KW"/>
</dbReference>
<evidence type="ECO:0000256" key="4">
    <source>
        <dbReference type="ARBA" id="ARBA00022801"/>
    </source>
</evidence>
<dbReference type="PANTHER" id="PTHR13604">
    <property type="entry name" value="DC12-RELATED"/>
    <property type="match status" value="1"/>
</dbReference>
<feature type="compositionally biased region" description="Basic and acidic residues" evidence="9">
    <location>
        <begin position="209"/>
        <end position="222"/>
    </location>
</feature>
<dbReference type="EMBL" id="CP003051">
    <property type="protein sequence ID" value="AGA91095.1"/>
    <property type="molecule type" value="Genomic_DNA"/>
</dbReference>
<dbReference type="KEGG" id="tmb:Thimo_2358"/>
<keyword evidence="7" id="KW-0456">Lyase</keyword>
<dbReference type="Proteomes" id="UP000010816">
    <property type="component" value="Chromosome"/>
</dbReference>
<evidence type="ECO:0000256" key="9">
    <source>
        <dbReference type="SAM" id="MobiDB-lite"/>
    </source>
</evidence>
<keyword evidence="5" id="KW-0190">Covalent protein-DNA linkage</keyword>
<evidence type="ECO:0000256" key="2">
    <source>
        <dbReference type="ARBA" id="ARBA00022670"/>
    </source>
</evidence>